<proteinExistence type="predicted"/>
<evidence type="ECO:0000313" key="3">
    <source>
        <dbReference type="EMBL" id="MBH0236265.1"/>
    </source>
</evidence>
<accession>A0A931HY94</accession>
<dbReference type="PANTHER" id="PTHR47307">
    <property type="entry name" value="GLUTATHIONE-REGULATED POTASSIUM-EFFLUX SYSTEM ANCILLARY PROTEIN KEFG"/>
    <property type="match status" value="1"/>
</dbReference>
<dbReference type="RefSeq" id="WP_197309371.1">
    <property type="nucleotide sequence ID" value="NZ_JADZLT010000036.1"/>
</dbReference>
<keyword evidence="1" id="KW-0560">Oxidoreductase</keyword>
<dbReference type="Pfam" id="PF02525">
    <property type="entry name" value="Flavodoxin_2"/>
    <property type="match status" value="1"/>
</dbReference>
<sequence>MPDTLVLMFHPSPATSRVNAALAAAAATLDDVAVVDMQALYPNGAIDADAEVARLLSARRLVLQFPLQWYSVPPLLKAWQDLVLTRMYYIHPREEGDRLMGTPLLVASTAGNTAAAYTPGGANLYPLTEMMRPLQATANRCGLPWASPFFVYETGRLDDAALAEAGRAYAARIESWRRSVPGRAAALPAIAAPARIAAGAAC</sequence>
<dbReference type="InterPro" id="IPR003680">
    <property type="entry name" value="Flavodoxin_fold"/>
</dbReference>
<dbReference type="Proteomes" id="UP000631694">
    <property type="component" value="Unassembled WGS sequence"/>
</dbReference>
<dbReference type="GO" id="GO:0003955">
    <property type="term" value="F:NAD(P)H dehydrogenase (quinone) activity"/>
    <property type="evidence" value="ECO:0007669"/>
    <property type="project" value="TreeGrafter"/>
</dbReference>
<comment type="caution">
    <text evidence="3">The sequence shown here is derived from an EMBL/GenBank/DDBJ whole genome shotgun (WGS) entry which is preliminary data.</text>
</comment>
<evidence type="ECO:0000259" key="2">
    <source>
        <dbReference type="Pfam" id="PF02525"/>
    </source>
</evidence>
<gene>
    <name evidence="3" type="ORF">I5731_00380</name>
</gene>
<evidence type="ECO:0000256" key="1">
    <source>
        <dbReference type="ARBA" id="ARBA00023002"/>
    </source>
</evidence>
<dbReference type="SUPFAM" id="SSF52218">
    <property type="entry name" value="Flavoproteins"/>
    <property type="match status" value="1"/>
</dbReference>
<evidence type="ECO:0000313" key="4">
    <source>
        <dbReference type="Proteomes" id="UP000631694"/>
    </source>
</evidence>
<organism evidence="3 4">
    <name type="scientific">Methylobrevis albus</name>
    <dbReference type="NCBI Taxonomy" id="2793297"/>
    <lineage>
        <taxon>Bacteria</taxon>
        <taxon>Pseudomonadati</taxon>
        <taxon>Pseudomonadota</taxon>
        <taxon>Alphaproteobacteria</taxon>
        <taxon>Hyphomicrobiales</taxon>
        <taxon>Pleomorphomonadaceae</taxon>
        <taxon>Methylobrevis</taxon>
    </lineage>
</organism>
<feature type="domain" description="Flavodoxin-like fold" evidence="2">
    <location>
        <begin position="4"/>
        <end position="172"/>
    </location>
</feature>
<reference evidence="3" key="1">
    <citation type="submission" date="2020-12" db="EMBL/GenBank/DDBJ databases">
        <title>Methylobrevis albus sp. nov., isolated from fresh water lack sediment.</title>
        <authorList>
            <person name="Zou Q."/>
        </authorList>
    </citation>
    <scope>NUCLEOTIDE SEQUENCE</scope>
    <source>
        <strain evidence="3">L22</strain>
    </source>
</reference>
<dbReference type="InterPro" id="IPR029039">
    <property type="entry name" value="Flavoprotein-like_sf"/>
</dbReference>
<dbReference type="Gene3D" id="3.40.50.360">
    <property type="match status" value="1"/>
</dbReference>
<dbReference type="AlphaFoldDB" id="A0A931HY94"/>
<dbReference type="GO" id="GO:0009055">
    <property type="term" value="F:electron transfer activity"/>
    <property type="evidence" value="ECO:0007669"/>
    <property type="project" value="TreeGrafter"/>
</dbReference>
<keyword evidence="4" id="KW-1185">Reference proteome</keyword>
<dbReference type="EMBL" id="JADZLT010000036">
    <property type="protein sequence ID" value="MBH0236265.1"/>
    <property type="molecule type" value="Genomic_DNA"/>
</dbReference>
<name>A0A931HY94_9HYPH</name>
<protein>
    <submittedName>
        <fullName evidence="3">NAD(P)H-dependent oxidoreductase</fullName>
    </submittedName>
</protein>
<dbReference type="GO" id="GO:0010181">
    <property type="term" value="F:FMN binding"/>
    <property type="evidence" value="ECO:0007669"/>
    <property type="project" value="TreeGrafter"/>
</dbReference>
<dbReference type="PANTHER" id="PTHR47307:SF1">
    <property type="entry name" value="GLUTATHIONE-REGULATED POTASSIUM-EFFLUX SYSTEM ANCILLARY PROTEIN KEFG"/>
    <property type="match status" value="1"/>
</dbReference>
<dbReference type="InterPro" id="IPR046980">
    <property type="entry name" value="KefG/KefF"/>
</dbReference>